<dbReference type="EMBL" id="JARBJD010000263">
    <property type="protein sequence ID" value="KAK2945377.1"/>
    <property type="molecule type" value="Genomic_DNA"/>
</dbReference>
<sequence length="608" mass="67979">MTQTITEIYPSFIGTDPDVNLRAARALSDLIDGNAEQTKLLDIIIQFTRLGGIQRSLDILQQTCSQEMKVRILSIISVSTNICGPHLKELLKQNIFQKITPFLCDSDPRTMFFAWHITNNILVENQDQIAVIAKAGYVSFVSQTLDLIMKESHTSLDDNHYLHDHHKFTPATLNCLQTAQHLAQFSRDQVGSVLLQKVVPFLQSCSEEVRFETLEVLTTLVQDCPPNKARFVSSKLSFRRETGETVEIDAPQAVISMLKPGLALLEDSLTSNLTIITLIQRRRVMESRKGHKSIEFCLDNEEHALEAVSQPIRQIQALLLRVFGLLNELTEDTEDPHAILHLEQSVHSILQFIKASSRFFTDFSSPESANIVASLFSKPTPLPLTPSVETLRTLITVIDDGQAPTEDEIKEDAAAMKTSPPTPTQQAVKELVTVVSPLIFSYLCGLTASEEGLDPFLNRLTPLDLHITLEEYLQTLILTVTVPDPEICTPLFQYIFNLSCSDEADVRAFCSAPLVDALMTVGNTTEQTEETQDLHSAIISILSVVVNSAETLRESFTSSKLPEKDQLRLSSLTDVMTKQHVAEYSQKFLESEDEQLVEMAETVQSFFE</sequence>
<comment type="caution">
    <text evidence="1">The sequence shown here is derived from an EMBL/GenBank/DDBJ whole genome shotgun (WGS) entry which is preliminary data.</text>
</comment>
<protein>
    <submittedName>
        <fullName evidence="1">Uncharacterized protein</fullName>
    </submittedName>
</protein>
<dbReference type="InterPro" id="IPR011989">
    <property type="entry name" value="ARM-like"/>
</dbReference>
<dbReference type="Proteomes" id="UP001281761">
    <property type="component" value="Unassembled WGS sequence"/>
</dbReference>
<dbReference type="SUPFAM" id="SSF48371">
    <property type="entry name" value="ARM repeat"/>
    <property type="match status" value="2"/>
</dbReference>
<accession>A0ABQ9X0R6</accession>
<evidence type="ECO:0000313" key="2">
    <source>
        <dbReference type="Proteomes" id="UP001281761"/>
    </source>
</evidence>
<keyword evidence="2" id="KW-1185">Reference proteome</keyword>
<evidence type="ECO:0000313" key="1">
    <source>
        <dbReference type="EMBL" id="KAK2945377.1"/>
    </source>
</evidence>
<name>A0ABQ9X0R6_9EUKA</name>
<reference evidence="1 2" key="1">
    <citation type="journal article" date="2022" name="bioRxiv">
        <title>Genomics of Preaxostyla Flagellates Illuminates Evolutionary Transitions and the Path Towards Mitochondrial Loss.</title>
        <authorList>
            <person name="Novak L.V.F."/>
            <person name="Treitli S.C."/>
            <person name="Pyrih J."/>
            <person name="Halakuc P."/>
            <person name="Pipaliya S.V."/>
            <person name="Vacek V."/>
            <person name="Brzon O."/>
            <person name="Soukal P."/>
            <person name="Eme L."/>
            <person name="Dacks J.B."/>
            <person name="Karnkowska A."/>
            <person name="Elias M."/>
            <person name="Hampl V."/>
        </authorList>
    </citation>
    <scope>NUCLEOTIDE SEQUENCE [LARGE SCALE GENOMIC DNA]</scope>
    <source>
        <strain evidence="1">NAU3</strain>
        <tissue evidence="1">Gut</tissue>
    </source>
</reference>
<gene>
    <name evidence="1" type="ORF">BLNAU_19707</name>
</gene>
<proteinExistence type="predicted"/>
<organism evidence="1 2">
    <name type="scientific">Blattamonas nauphoetae</name>
    <dbReference type="NCBI Taxonomy" id="2049346"/>
    <lineage>
        <taxon>Eukaryota</taxon>
        <taxon>Metamonada</taxon>
        <taxon>Preaxostyla</taxon>
        <taxon>Oxymonadida</taxon>
        <taxon>Blattamonas</taxon>
    </lineage>
</organism>
<dbReference type="InterPro" id="IPR016024">
    <property type="entry name" value="ARM-type_fold"/>
</dbReference>
<dbReference type="Gene3D" id="1.25.10.10">
    <property type="entry name" value="Leucine-rich Repeat Variant"/>
    <property type="match status" value="2"/>
</dbReference>